<dbReference type="InterPro" id="IPR000944">
    <property type="entry name" value="Tscrpt_reg_Rrf2"/>
</dbReference>
<organism evidence="1 2">
    <name type="scientific">Amycolatopsis taiwanensis</name>
    <dbReference type="NCBI Taxonomy" id="342230"/>
    <lineage>
        <taxon>Bacteria</taxon>
        <taxon>Bacillati</taxon>
        <taxon>Actinomycetota</taxon>
        <taxon>Actinomycetes</taxon>
        <taxon>Pseudonocardiales</taxon>
        <taxon>Pseudonocardiaceae</taxon>
        <taxon>Amycolatopsis</taxon>
    </lineage>
</organism>
<name>A0A9W6VKB1_9PSEU</name>
<dbReference type="AlphaFoldDB" id="A0A9W6VKB1"/>
<dbReference type="InterPro" id="IPR036388">
    <property type="entry name" value="WH-like_DNA-bd_sf"/>
</dbReference>
<dbReference type="PROSITE" id="PS51197">
    <property type="entry name" value="HTH_RRF2_2"/>
    <property type="match status" value="1"/>
</dbReference>
<reference evidence="1" key="1">
    <citation type="submission" date="2023-03" db="EMBL/GenBank/DDBJ databases">
        <title>Amycolatopsis taiwanensis NBRC 103393.</title>
        <authorList>
            <person name="Ichikawa N."/>
            <person name="Sato H."/>
            <person name="Tonouchi N."/>
        </authorList>
    </citation>
    <scope>NUCLEOTIDE SEQUENCE</scope>
    <source>
        <strain evidence="1">NBRC 103393</strain>
    </source>
</reference>
<dbReference type="PANTHER" id="PTHR33221:SF15">
    <property type="entry name" value="HTH-TYPE TRANSCRIPTIONAL REGULATOR YWGB-RELATED"/>
    <property type="match status" value="1"/>
</dbReference>
<dbReference type="InterPro" id="IPR036390">
    <property type="entry name" value="WH_DNA-bd_sf"/>
</dbReference>
<dbReference type="NCBIfam" id="TIGR00738">
    <property type="entry name" value="rrf2_super"/>
    <property type="match status" value="1"/>
</dbReference>
<sequence>MHSCLNLGWVDHPVSTARLARLYGLPAAYLNKQLQALVRAGILTSVPGPHGGFRLARNLEHVSLLDVVVAVEGPDSAFRCTQIIRHGPGGRPDVDYRSACAVSQSMRRAELAWRRELAARTLADVAADVTRQNPDAPGHIRAALAR</sequence>
<dbReference type="GO" id="GO:0005829">
    <property type="term" value="C:cytosol"/>
    <property type="evidence" value="ECO:0007669"/>
    <property type="project" value="TreeGrafter"/>
</dbReference>
<dbReference type="SUPFAM" id="SSF46785">
    <property type="entry name" value="Winged helix' DNA-binding domain"/>
    <property type="match status" value="1"/>
</dbReference>
<dbReference type="Proteomes" id="UP001165136">
    <property type="component" value="Unassembled WGS sequence"/>
</dbReference>
<protein>
    <recommendedName>
        <fullName evidence="3">Rrf2 family transcriptional regulator</fullName>
    </recommendedName>
</protein>
<keyword evidence="2" id="KW-1185">Reference proteome</keyword>
<dbReference type="PROSITE" id="PS01332">
    <property type="entry name" value="HTH_RRF2_1"/>
    <property type="match status" value="1"/>
</dbReference>
<comment type="caution">
    <text evidence="1">The sequence shown here is derived from an EMBL/GenBank/DDBJ whole genome shotgun (WGS) entry which is preliminary data.</text>
</comment>
<accession>A0A9W6VKB1</accession>
<evidence type="ECO:0008006" key="3">
    <source>
        <dbReference type="Google" id="ProtNLM"/>
    </source>
</evidence>
<dbReference type="Gene3D" id="1.10.10.10">
    <property type="entry name" value="Winged helix-like DNA-binding domain superfamily/Winged helix DNA-binding domain"/>
    <property type="match status" value="1"/>
</dbReference>
<proteinExistence type="predicted"/>
<evidence type="ECO:0000313" key="2">
    <source>
        <dbReference type="Proteomes" id="UP001165136"/>
    </source>
</evidence>
<dbReference type="Pfam" id="PF02082">
    <property type="entry name" value="Rrf2"/>
    <property type="match status" value="1"/>
</dbReference>
<evidence type="ECO:0000313" key="1">
    <source>
        <dbReference type="EMBL" id="GLY71510.1"/>
    </source>
</evidence>
<gene>
    <name evidence="1" type="ORF">Atai01_81290</name>
</gene>
<dbReference type="InterPro" id="IPR030489">
    <property type="entry name" value="TR_Rrf2-type_CS"/>
</dbReference>
<dbReference type="EMBL" id="BSTI01000038">
    <property type="protein sequence ID" value="GLY71510.1"/>
    <property type="molecule type" value="Genomic_DNA"/>
</dbReference>
<dbReference type="PANTHER" id="PTHR33221">
    <property type="entry name" value="WINGED HELIX-TURN-HELIX TRANSCRIPTIONAL REGULATOR, RRF2 FAMILY"/>
    <property type="match status" value="1"/>
</dbReference>
<dbReference type="GO" id="GO:0003700">
    <property type="term" value="F:DNA-binding transcription factor activity"/>
    <property type="evidence" value="ECO:0007669"/>
    <property type="project" value="TreeGrafter"/>
</dbReference>